<dbReference type="EMBL" id="AMZH03010493">
    <property type="protein sequence ID" value="RRT54647.1"/>
    <property type="molecule type" value="Genomic_DNA"/>
</dbReference>
<dbReference type="AlphaFoldDB" id="A0A426YSE6"/>
<accession>A0A426YSE6</accession>
<gene>
    <name evidence="2" type="ORF">B296_00025733</name>
</gene>
<reference evidence="2 3" key="1">
    <citation type="journal article" date="2014" name="Agronomy (Basel)">
        <title>A Draft Genome Sequence for Ensete ventricosum, the Drought-Tolerant Tree Against Hunger.</title>
        <authorList>
            <person name="Harrison J."/>
            <person name="Moore K.A."/>
            <person name="Paszkiewicz K."/>
            <person name="Jones T."/>
            <person name="Grant M."/>
            <person name="Ambacheew D."/>
            <person name="Muzemil S."/>
            <person name="Studholme D.J."/>
        </authorList>
    </citation>
    <scope>NUCLEOTIDE SEQUENCE [LARGE SCALE GENOMIC DNA]</scope>
</reference>
<evidence type="ECO:0000256" key="1">
    <source>
        <dbReference type="SAM" id="MobiDB-lite"/>
    </source>
</evidence>
<dbReference type="Proteomes" id="UP000287651">
    <property type="component" value="Unassembled WGS sequence"/>
</dbReference>
<feature type="region of interest" description="Disordered" evidence="1">
    <location>
        <begin position="84"/>
        <end position="105"/>
    </location>
</feature>
<evidence type="ECO:0000313" key="2">
    <source>
        <dbReference type="EMBL" id="RRT54647.1"/>
    </source>
</evidence>
<evidence type="ECO:0000313" key="3">
    <source>
        <dbReference type="Proteomes" id="UP000287651"/>
    </source>
</evidence>
<sequence>MTDHLGEDSHVRWIASMLSGVMGYCSSVGCYVYPDTPPVASCHGSGGVIRLSTAMSTLTRRPLSAVRGQGLVWHIDTTAPPVIGGIVSRPQGPQRIPRGRVRRRT</sequence>
<name>A0A426YSE6_ENSVE</name>
<protein>
    <submittedName>
        <fullName evidence="2">Uncharacterized protein</fullName>
    </submittedName>
</protein>
<organism evidence="2 3">
    <name type="scientific">Ensete ventricosum</name>
    <name type="common">Abyssinian banana</name>
    <name type="synonym">Musa ensete</name>
    <dbReference type="NCBI Taxonomy" id="4639"/>
    <lineage>
        <taxon>Eukaryota</taxon>
        <taxon>Viridiplantae</taxon>
        <taxon>Streptophyta</taxon>
        <taxon>Embryophyta</taxon>
        <taxon>Tracheophyta</taxon>
        <taxon>Spermatophyta</taxon>
        <taxon>Magnoliopsida</taxon>
        <taxon>Liliopsida</taxon>
        <taxon>Zingiberales</taxon>
        <taxon>Musaceae</taxon>
        <taxon>Ensete</taxon>
    </lineage>
</organism>
<comment type="caution">
    <text evidence="2">The sequence shown here is derived from an EMBL/GenBank/DDBJ whole genome shotgun (WGS) entry which is preliminary data.</text>
</comment>
<proteinExistence type="predicted"/>